<feature type="non-terminal residue" evidence="2">
    <location>
        <position position="48"/>
    </location>
</feature>
<dbReference type="InterPro" id="IPR021529">
    <property type="entry name" value="DUF2798"/>
</dbReference>
<dbReference type="AlphaFoldDB" id="A0A382S350"/>
<proteinExistence type="predicted"/>
<evidence type="ECO:0008006" key="3">
    <source>
        <dbReference type="Google" id="ProtNLM"/>
    </source>
</evidence>
<evidence type="ECO:0000313" key="2">
    <source>
        <dbReference type="EMBL" id="SVD03905.1"/>
    </source>
</evidence>
<dbReference type="EMBL" id="UINC01125814">
    <property type="protein sequence ID" value="SVD03905.1"/>
    <property type="molecule type" value="Genomic_DNA"/>
</dbReference>
<protein>
    <recommendedName>
        <fullName evidence="3">DUF2798 domain-containing protein</fullName>
    </recommendedName>
</protein>
<keyword evidence="1" id="KW-0472">Membrane</keyword>
<organism evidence="2">
    <name type="scientific">marine metagenome</name>
    <dbReference type="NCBI Taxonomy" id="408172"/>
    <lineage>
        <taxon>unclassified sequences</taxon>
        <taxon>metagenomes</taxon>
        <taxon>ecological metagenomes</taxon>
    </lineage>
</organism>
<accession>A0A382S350</accession>
<feature type="transmembrane region" description="Helical" evidence="1">
    <location>
        <begin position="9"/>
        <end position="30"/>
    </location>
</feature>
<sequence>MLPKKPSQIVFMLIMAFGMSVIMCAVVTAVNTGTDFGYLNRFFSAWIY</sequence>
<keyword evidence="1" id="KW-0812">Transmembrane</keyword>
<keyword evidence="1" id="KW-1133">Transmembrane helix</keyword>
<reference evidence="2" key="1">
    <citation type="submission" date="2018-05" db="EMBL/GenBank/DDBJ databases">
        <authorList>
            <person name="Lanie J.A."/>
            <person name="Ng W.-L."/>
            <person name="Kazmierczak K.M."/>
            <person name="Andrzejewski T.M."/>
            <person name="Davidsen T.M."/>
            <person name="Wayne K.J."/>
            <person name="Tettelin H."/>
            <person name="Glass J.I."/>
            <person name="Rusch D."/>
            <person name="Podicherti R."/>
            <person name="Tsui H.-C.T."/>
            <person name="Winkler M.E."/>
        </authorList>
    </citation>
    <scope>NUCLEOTIDE SEQUENCE</scope>
</reference>
<name>A0A382S350_9ZZZZ</name>
<evidence type="ECO:0000256" key="1">
    <source>
        <dbReference type="SAM" id="Phobius"/>
    </source>
</evidence>
<gene>
    <name evidence="2" type="ORF">METZ01_LOCUS356759</name>
</gene>
<dbReference type="Pfam" id="PF11391">
    <property type="entry name" value="DUF2798"/>
    <property type="match status" value="1"/>
</dbReference>